<dbReference type="Proteomes" id="UP000054549">
    <property type="component" value="Unassembled WGS sequence"/>
</dbReference>
<evidence type="ECO:0000313" key="2">
    <source>
        <dbReference type="Proteomes" id="UP000054549"/>
    </source>
</evidence>
<sequence>MTVPSTRNGLAKLQVTNDLGCDSSTVLDSESAVFIYLSSTKKFKNPVRLAEKIKSFTRFCLKMADFASGLTCFFFGYTIQQYKRKIIQMIHCLTVYNARDERSMYV</sequence>
<gene>
    <name evidence="1" type="ORF">M378DRAFT_872616</name>
</gene>
<keyword evidence="2" id="KW-1185">Reference proteome</keyword>
<proteinExistence type="predicted"/>
<reference evidence="1 2" key="1">
    <citation type="submission" date="2014-04" db="EMBL/GenBank/DDBJ databases">
        <title>Evolutionary Origins and Diversification of the Mycorrhizal Mutualists.</title>
        <authorList>
            <consortium name="DOE Joint Genome Institute"/>
            <consortium name="Mycorrhizal Genomics Consortium"/>
            <person name="Kohler A."/>
            <person name="Kuo A."/>
            <person name="Nagy L.G."/>
            <person name="Floudas D."/>
            <person name="Copeland A."/>
            <person name="Barry K.W."/>
            <person name="Cichocki N."/>
            <person name="Veneault-Fourrey C."/>
            <person name="LaButti K."/>
            <person name="Lindquist E.A."/>
            <person name="Lipzen A."/>
            <person name="Lundell T."/>
            <person name="Morin E."/>
            <person name="Murat C."/>
            <person name="Riley R."/>
            <person name="Ohm R."/>
            <person name="Sun H."/>
            <person name="Tunlid A."/>
            <person name="Henrissat B."/>
            <person name="Grigoriev I.V."/>
            <person name="Hibbett D.S."/>
            <person name="Martin F."/>
        </authorList>
    </citation>
    <scope>NUCLEOTIDE SEQUENCE [LARGE SCALE GENOMIC DNA]</scope>
    <source>
        <strain evidence="1 2">Koide BX008</strain>
    </source>
</reference>
<evidence type="ECO:0000313" key="1">
    <source>
        <dbReference type="EMBL" id="KIL61085.1"/>
    </source>
</evidence>
<dbReference type="InParanoid" id="A0A0C2SDJ7"/>
<name>A0A0C2SDJ7_AMAMK</name>
<organism evidence="1 2">
    <name type="scientific">Amanita muscaria (strain Koide BX008)</name>
    <dbReference type="NCBI Taxonomy" id="946122"/>
    <lineage>
        <taxon>Eukaryota</taxon>
        <taxon>Fungi</taxon>
        <taxon>Dikarya</taxon>
        <taxon>Basidiomycota</taxon>
        <taxon>Agaricomycotina</taxon>
        <taxon>Agaricomycetes</taxon>
        <taxon>Agaricomycetidae</taxon>
        <taxon>Agaricales</taxon>
        <taxon>Pluteineae</taxon>
        <taxon>Amanitaceae</taxon>
        <taxon>Amanita</taxon>
    </lineage>
</organism>
<dbReference type="HOGENOM" id="CLU_2222580_0_0_1"/>
<dbReference type="AlphaFoldDB" id="A0A0C2SDJ7"/>
<accession>A0A0C2SDJ7</accession>
<dbReference type="EMBL" id="KN818289">
    <property type="protein sequence ID" value="KIL61085.1"/>
    <property type="molecule type" value="Genomic_DNA"/>
</dbReference>
<protein>
    <submittedName>
        <fullName evidence="1">Uncharacterized protein</fullName>
    </submittedName>
</protein>